<feature type="compositionally biased region" description="Pro residues" evidence="6">
    <location>
        <begin position="201"/>
        <end position="219"/>
    </location>
</feature>
<proteinExistence type="predicted"/>
<dbReference type="NCBIfam" id="TIGR02228">
    <property type="entry name" value="sigpep_I_arch"/>
    <property type="match status" value="1"/>
</dbReference>
<evidence type="ECO:0000256" key="6">
    <source>
        <dbReference type="SAM" id="MobiDB-lite"/>
    </source>
</evidence>
<evidence type="ECO:0000259" key="8">
    <source>
        <dbReference type="Pfam" id="PF10502"/>
    </source>
</evidence>
<dbReference type="CDD" id="cd06530">
    <property type="entry name" value="S26_SPase_I"/>
    <property type="match status" value="1"/>
</dbReference>
<dbReference type="Pfam" id="PF10502">
    <property type="entry name" value="Peptidase_S26"/>
    <property type="match status" value="1"/>
</dbReference>
<accession>A0ABN3I0I3</accession>
<evidence type="ECO:0000256" key="4">
    <source>
        <dbReference type="ARBA" id="ARBA00023136"/>
    </source>
</evidence>
<gene>
    <name evidence="9" type="ORF">GCM10009855_34940</name>
</gene>
<evidence type="ECO:0000256" key="3">
    <source>
        <dbReference type="ARBA" id="ARBA00022989"/>
    </source>
</evidence>
<dbReference type="InterPro" id="IPR001733">
    <property type="entry name" value="Peptidase_S26B"/>
</dbReference>
<evidence type="ECO:0000256" key="5">
    <source>
        <dbReference type="NCBIfam" id="TIGR02228"/>
    </source>
</evidence>
<keyword evidence="2 7" id="KW-0812">Transmembrane</keyword>
<dbReference type="SUPFAM" id="SSF51306">
    <property type="entry name" value="LexA/Signal peptidase"/>
    <property type="match status" value="1"/>
</dbReference>
<dbReference type="PRINTS" id="PR00728">
    <property type="entry name" value="SIGNALPTASE"/>
</dbReference>
<dbReference type="PANTHER" id="PTHR10806:SF6">
    <property type="entry name" value="SIGNAL PEPTIDASE COMPLEX CATALYTIC SUBUNIT SEC11"/>
    <property type="match status" value="1"/>
</dbReference>
<feature type="region of interest" description="Disordered" evidence="6">
    <location>
        <begin position="1"/>
        <end position="24"/>
    </location>
</feature>
<evidence type="ECO:0000256" key="2">
    <source>
        <dbReference type="ARBA" id="ARBA00022692"/>
    </source>
</evidence>
<feature type="region of interest" description="Disordered" evidence="6">
    <location>
        <begin position="196"/>
        <end position="244"/>
    </location>
</feature>
<comment type="subcellular location">
    <subcellularLocation>
        <location evidence="1">Membrane</location>
    </subcellularLocation>
</comment>
<dbReference type="InterPro" id="IPR036286">
    <property type="entry name" value="LexA/Signal_pep-like_sf"/>
</dbReference>
<keyword evidence="3 7" id="KW-1133">Transmembrane helix</keyword>
<reference evidence="9 10" key="1">
    <citation type="journal article" date="2019" name="Int. J. Syst. Evol. Microbiol.">
        <title>The Global Catalogue of Microorganisms (GCM) 10K type strain sequencing project: providing services to taxonomists for standard genome sequencing and annotation.</title>
        <authorList>
            <consortium name="The Broad Institute Genomics Platform"/>
            <consortium name="The Broad Institute Genome Sequencing Center for Infectious Disease"/>
            <person name="Wu L."/>
            <person name="Ma J."/>
        </authorList>
    </citation>
    <scope>NUCLEOTIDE SEQUENCE [LARGE SCALE GENOMIC DNA]</scope>
    <source>
        <strain evidence="9 10">JCM 16227</strain>
    </source>
</reference>
<evidence type="ECO:0000313" key="9">
    <source>
        <dbReference type="EMBL" id="GAA2392085.1"/>
    </source>
</evidence>
<keyword evidence="10" id="KW-1185">Reference proteome</keyword>
<name>A0ABN3I0I3_9ACTN</name>
<evidence type="ECO:0000256" key="7">
    <source>
        <dbReference type="SAM" id="Phobius"/>
    </source>
</evidence>
<evidence type="ECO:0000313" key="10">
    <source>
        <dbReference type="Proteomes" id="UP001501170"/>
    </source>
</evidence>
<comment type="caution">
    <text evidence="9">The sequence shown here is derived from an EMBL/GenBank/DDBJ whole genome shotgun (WGS) entry which is preliminary data.</text>
</comment>
<sequence>MFSRGTHHTSETEALPSASDAENSDATPPIWWVKTIASWTLLLVAVGVLAVLVVVPRLTGSTAYTVLTGSMQPTYPPGTLIVVKPTPGDQLKAGDVITFQPESGNPSVTTHRIISIVYDASGKRRFITKGDANNATDPVQLVEEQVRGRLLYSVPYLGRINSLISGSSRSIAVFVIAGGLGAYALWMWISSIRDRKKPKPPENPEPGAAPPDPPMPPAPTQAVPAHAEVGGRHSAGSENRCYACGADQSGRPPLAYSAVPDPPSATPVIPSAEITQPIPFIK</sequence>
<keyword evidence="4 7" id="KW-0472">Membrane</keyword>
<feature type="transmembrane region" description="Helical" evidence="7">
    <location>
        <begin position="171"/>
        <end position="189"/>
    </location>
</feature>
<feature type="transmembrane region" description="Helical" evidence="7">
    <location>
        <begin position="36"/>
        <end position="55"/>
    </location>
</feature>
<feature type="domain" description="Peptidase S26" evidence="8">
    <location>
        <begin position="42"/>
        <end position="114"/>
    </location>
</feature>
<dbReference type="Proteomes" id="UP001501170">
    <property type="component" value="Unassembled WGS sequence"/>
</dbReference>
<protein>
    <recommendedName>
        <fullName evidence="5">Signal peptidase I</fullName>
        <ecNumber evidence="5">3.4.21.89</ecNumber>
    </recommendedName>
</protein>
<dbReference type="EMBL" id="BAAARB010000027">
    <property type="protein sequence ID" value="GAA2392085.1"/>
    <property type="molecule type" value="Genomic_DNA"/>
</dbReference>
<dbReference type="PANTHER" id="PTHR10806">
    <property type="entry name" value="SIGNAL PEPTIDASE COMPLEX CATALYTIC SUBUNIT SEC11"/>
    <property type="match status" value="1"/>
</dbReference>
<dbReference type="EC" id="3.4.21.89" evidence="5"/>
<organism evidence="9 10">
    <name type="scientific">Gordonia cholesterolivorans</name>
    <dbReference type="NCBI Taxonomy" id="559625"/>
    <lineage>
        <taxon>Bacteria</taxon>
        <taxon>Bacillati</taxon>
        <taxon>Actinomycetota</taxon>
        <taxon>Actinomycetes</taxon>
        <taxon>Mycobacteriales</taxon>
        <taxon>Gordoniaceae</taxon>
        <taxon>Gordonia</taxon>
    </lineage>
</organism>
<dbReference type="InterPro" id="IPR019533">
    <property type="entry name" value="Peptidase_S26"/>
</dbReference>
<evidence type="ECO:0000256" key="1">
    <source>
        <dbReference type="ARBA" id="ARBA00004370"/>
    </source>
</evidence>